<accession>A0A1Y2MD98</accession>
<dbReference type="Proteomes" id="UP000193240">
    <property type="component" value="Unassembled WGS sequence"/>
</dbReference>
<reference evidence="3 4" key="1">
    <citation type="journal article" date="2017" name="Genome Announc.">
        <title>Genome sequence of the saprophytic ascomycete Epicoccum nigrum ICMP 19927 strain isolated from New Zealand.</title>
        <authorList>
            <person name="Fokin M."/>
            <person name="Fleetwood D."/>
            <person name="Weir B.S."/>
            <person name="Villas-Boas S.G."/>
        </authorList>
    </citation>
    <scope>NUCLEOTIDE SEQUENCE [LARGE SCALE GENOMIC DNA]</scope>
    <source>
        <strain evidence="3 4">ICMP 19927</strain>
    </source>
</reference>
<keyword evidence="4" id="KW-1185">Reference proteome</keyword>
<protein>
    <submittedName>
        <fullName evidence="3">Uncharacterized protein</fullName>
    </submittedName>
</protein>
<keyword evidence="2" id="KW-1133">Transmembrane helix</keyword>
<gene>
    <name evidence="3" type="ORF">B5807_01479</name>
</gene>
<keyword evidence="2" id="KW-0812">Transmembrane</keyword>
<keyword evidence="2" id="KW-0472">Membrane</keyword>
<proteinExistence type="predicted"/>
<dbReference type="InParanoid" id="A0A1Y2MD98"/>
<evidence type="ECO:0000256" key="1">
    <source>
        <dbReference type="SAM" id="MobiDB-lite"/>
    </source>
</evidence>
<dbReference type="AlphaFoldDB" id="A0A1Y2MD98"/>
<dbReference type="EMBL" id="KZ107838">
    <property type="protein sequence ID" value="OSS54113.1"/>
    <property type="molecule type" value="Genomic_DNA"/>
</dbReference>
<feature type="region of interest" description="Disordered" evidence="1">
    <location>
        <begin position="1"/>
        <end position="46"/>
    </location>
</feature>
<name>A0A1Y2MD98_EPING</name>
<organism evidence="3 4">
    <name type="scientific">Epicoccum nigrum</name>
    <name type="common">Soil fungus</name>
    <name type="synonym">Epicoccum purpurascens</name>
    <dbReference type="NCBI Taxonomy" id="105696"/>
    <lineage>
        <taxon>Eukaryota</taxon>
        <taxon>Fungi</taxon>
        <taxon>Dikarya</taxon>
        <taxon>Ascomycota</taxon>
        <taxon>Pezizomycotina</taxon>
        <taxon>Dothideomycetes</taxon>
        <taxon>Pleosporomycetidae</taxon>
        <taxon>Pleosporales</taxon>
        <taxon>Pleosporineae</taxon>
        <taxon>Didymellaceae</taxon>
        <taxon>Epicoccum</taxon>
    </lineage>
</organism>
<feature type="compositionally biased region" description="Basic and acidic residues" evidence="1">
    <location>
        <begin position="9"/>
        <end position="30"/>
    </location>
</feature>
<feature type="transmembrane region" description="Helical" evidence="2">
    <location>
        <begin position="45"/>
        <end position="67"/>
    </location>
</feature>
<evidence type="ECO:0000256" key="2">
    <source>
        <dbReference type="SAM" id="Phobius"/>
    </source>
</evidence>
<evidence type="ECO:0000313" key="3">
    <source>
        <dbReference type="EMBL" id="OSS54113.1"/>
    </source>
</evidence>
<evidence type="ECO:0000313" key="4">
    <source>
        <dbReference type="Proteomes" id="UP000193240"/>
    </source>
</evidence>
<sequence>MVSSSTSDSIERLDGKLHTRYFDSDAEKQPTVESNNPNQPAPKTLGSGTALAIGVFATTLTTLSLALMEWRGVTTNNVFVGLPLNSTPFYRRIRILTQARSPTSSSRPRSASW</sequence>